<organism evidence="3 4">
    <name type="scientific">Haloterrigena gelatinilytica</name>
    <dbReference type="NCBI Taxonomy" id="2741724"/>
    <lineage>
        <taxon>Archaea</taxon>
        <taxon>Methanobacteriati</taxon>
        <taxon>Methanobacteriota</taxon>
        <taxon>Stenosarchaea group</taxon>
        <taxon>Halobacteria</taxon>
        <taxon>Halobacteriales</taxon>
        <taxon>Natrialbaceae</taxon>
        <taxon>Haloterrigena</taxon>
    </lineage>
</organism>
<dbReference type="OrthoDB" id="187193at2157"/>
<evidence type="ECO:0000313" key="3">
    <source>
        <dbReference type="EMBL" id="NUB93645.1"/>
    </source>
</evidence>
<evidence type="ECO:0000313" key="4">
    <source>
        <dbReference type="Proteomes" id="UP000728647"/>
    </source>
</evidence>
<protein>
    <submittedName>
        <fullName evidence="3">Uncharacterized protein</fullName>
    </submittedName>
</protein>
<dbReference type="AlphaFoldDB" id="A0A8J8GR42"/>
<name>A0A8J8GR42_9EURY</name>
<dbReference type="Proteomes" id="UP000728647">
    <property type="component" value="Unassembled WGS sequence"/>
</dbReference>
<feature type="transmembrane region" description="Helical" evidence="2">
    <location>
        <begin position="31"/>
        <end position="50"/>
    </location>
</feature>
<dbReference type="EMBL" id="JABURA010000003">
    <property type="protein sequence ID" value="NUB93645.1"/>
    <property type="molecule type" value="Genomic_DNA"/>
</dbReference>
<feature type="region of interest" description="Disordered" evidence="1">
    <location>
        <begin position="1"/>
        <end position="31"/>
    </location>
</feature>
<comment type="caution">
    <text evidence="3">The sequence shown here is derived from an EMBL/GenBank/DDBJ whole genome shotgun (WGS) entry which is preliminary data.</text>
</comment>
<evidence type="ECO:0000256" key="1">
    <source>
        <dbReference type="SAM" id="MobiDB-lite"/>
    </source>
</evidence>
<keyword evidence="2" id="KW-0472">Membrane</keyword>
<keyword evidence="2" id="KW-0812">Transmembrane</keyword>
<keyword evidence="2" id="KW-1133">Transmembrane helix</keyword>
<sequence>MSDTTDNTTMEPSSKSPSRRSRSVSLPGSRASQVSVVIAIGLMLAGILFFDGPMAGVLGLWGLSLLAATVVGSVAYRIWYHYGS</sequence>
<gene>
    <name evidence="3" type="ORF">HT576_21950</name>
</gene>
<feature type="transmembrane region" description="Helical" evidence="2">
    <location>
        <begin position="57"/>
        <end position="79"/>
    </location>
</feature>
<evidence type="ECO:0000256" key="2">
    <source>
        <dbReference type="SAM" id="Phobius"/>
    </source>
</evidence>
<feature type="compositionally biased region" description="Polar residues" evidence="1">
    <location>
        <begin position="1"/>
        <end position="11"/>
    </location>
</feature>
<proteinExistence type="predicted"/>
<accession>A0A8J8GR42</accession>
<reference evidence="3" key="1">
    <citation type="submission" date="2020-06" db="EMBL/GenBank/DDBJ databases">
        <title>Haloterrigena sp. nov., an extremely halophilic archaeon isolated from a saline sediment.</title>
        <authorList>
            <person name="Liu B.-B."/>
        </authorList>
    </citation>
    <scope>NUCLEOTIDE SEQUENCE</scope>
    <source>
        <strain evidence="3">SYSU A121-1</strain>
    </source>
</reference>